<evidence type="ECO:0000313" key="1">
    <source>
        <dbReference type="EMBL" id="KPM11792.1"/>
    </source>
</evidence>
<proteinExistence type="predicted"/>
<gene>
    <name evidence="1" type="ORF">QR98_0103670</name>
</gene>
<dbReference type="VEuPathDB" id="VectorBase:SSCA003160"/>
<comment type="caution">
    <text evidence="1">The sequence shown here is derived from an EMBL/GenBank/DDBJ whole genome shotgun (WGS) entry which is preliminary data.</text>
</comment>
<accession>A0A132ALA7</accession>
<dbReference type="EMBL" id="JXLN01017968">
    <property type="protein sequence ID" value="KPM11792.1"/>
    <property type="molecule type" value="Genomic_DNA"/>
</dbReference>
<evidence type="ECO:0000313" key="2">
    <source>
        <dbReference type="Proteomes" id="UP000616769"/>
    </source>
</evidence>
<organism evidence="1 2">
    <name type="scientific">Sarcoptes scabiei</name>
    <name type="common">Itch mite</name>
    <name type="synonym">Acarus scabiei</name>
    <dbReference type="NCBI Taxonomy" id="52283"/>
    <lineage>
        <taxon>Eukaryota</taxon>
        <taxon>Metazoa</taxon>
        <taxon>Ecdysozoa</taxon>
        <taxon>Arthropoda</taxon>
        <taxon>Chelicerata</taxon>
        <taxon>Arachnida</taxon>
        <taxon>Acari</taxon>
        <taxon>Acariformes</taxon>
        <taxon>Sarcoptiformes</taxon>
        <taxon>Astigmata</taxon>
        <taxon>Psoroptidia</taxon>
        <taxon>Sarcoptoidea</taxon>
        <taxon>Sarcoptidae</taxon>
        <taxon>Sarcoptinae</taxon>
        <taxon>Sarcoptes</taxon>
    </lineage>
</organism>
<protein>
    <submittedName>
        <fullName evidence="1">Uncharacterized protein</fullName>
    </submittedName>
</protein>
<sequence length="136" mass="15326">MAALWNKDGYRNNRSENYSFKNPISFVKNETNIRNEMNQNFPATSIETINTNSQSCARQALNDFYDSSVIELAAYLDETLFIPKKMSFMAEMIIGIRELYILSGAETSDDVVDKIKVQVLPVSPSSSTSSQAIMFC</sequence>
<name>A0A132ALA7_SARSC</name>
<dbReference type="OrthoDB" id="6516925at2759"/>
<dbReference type="Proteomes" id="UP000616769">
    <property type="component" value="Unassembled WGS sequence"/>
</dbReference>
<reference evidence="1 2" key="1">
    <citation type="journal article" date="2015" name="Parasit. Vectors">
        <title>Draft genome of the scabies mite.</title>
        <authorList>
            <person name="Rider S.D.Jr."/>
            <person name="Morgan M.S."/>
            <person name="Arlian L.G."/>
        </authorList>
    </citation>
    <scope>NUCLEOTIDE SEQUENCE [LARGE SCALE GENOMIC DNA]</scope>
    <source>
        <strain evidence="1">Arlian Lab</strain>
    </source>
</reference>
<dbReference type="AlphaFoldDB" id="A0A132ALA7"/>